<evidence type="ECO:0000256" key="1">
    <source>
        <dbReference type="SAM" id="SignalP"/>
    </source>
</evidence>
<proteinExistence type="predicted"/>
<feature type="chain" id="PRO_5001972414" evidence="1">
    <location>
        <begin position="27"/>
        <end position="80"/>
    </location>
</feature>
<dbReference type="EMBL" id="CM002926">
    <property type="protein sequence ID" value="KGN50131.1"/>
    <property type="molecule type" value="Genomic_DNA"/>
</dbReference>
<keyword evidence="1" id="KW-0732">Signal</keyword>
<evidence type="ECO:0000313" key="2">
    <source>
        <dbReference type="EMBL" id="KGN50131.1"/>
    </source>
</evidence>
<organism evidence="2 3">
    <name type="scientific">Cucumis sativus</name>
    <name type="common">Cucumber</name>
    <dbReference type="NCBI Taxonomy" id="3659"/>
    <lineage>
        <taxon>Eukaryota</taxon>
        <taxon>Viridiplantae</taxon>
        <taxon>Streptophyta</taxon>
        <taxon>Embryophyta</taxon>
        <taxon>Tracheophyta</taxon>
        <taxon>Spermatophyta</taxon>
        <taxon>Magnoliopsida</taxon>
        <taxon>eudicotyledons</taxon>
        <taxon>Gunneridae</taxon>
        <taxon>Pentapetalae</taxon>
        <taxon>rosids</taxon>
        <taxon>fabids</taxon>
        <taxon>Cucurbitales</taxon>
        <taxon>Cucurbitaceae</taxon>
        <taxon>Benincaseae</taxon>
        <taxon>Cucumis</taxon>
    </lineage>
</organism>
<protein>
    <submittedName>
        <fullName evidence="2">Uncharacterized protein</fullName>
    </submittedName>
</protein>
<keyword evidence="3" id="KW-1185">Reference proteome</keyword>
<reference evidence="2 3" key="3">
    <citation type="journal article" date="2010" name="BMC Genomics">
        <title>Transcriptome sequencing and comparative analysis of cucumber flowers with different sex types.</title>
        <authorList>
            <person name="Guo S."/>
            <person name="Zheng Y."/>
            <person name="Joung J.G."/>
            <person name="Liu S."/>
            <person name="Zhang Z."/>
            <person name="Crasta O.R."/>
            <person name="Sobral B.W."/>
            <person name="Xu Y."/>
            <person name="Huang S."/>
            <person name="Fei Z."/>
        </authorList>
    </citation>
    <scope>NUCLEOTIDE SEQUENCE [LARGE SCALE GENOMIC DNA]</scope>
    <source>
        <strain evidence="3">cv. 9930</strain>
    </source>
</reference>
<accession>A0A0A0KQY0</accession>
<dbReference type="Proteomes" id="UP000029981">
    <property type="component" value="Chromosome 5"/>
</dbReference>
<evidence type="ECO:0000313" key="3">
    <source>
        <dbReference type="Proteomes" id="UP000029981"/>
    </source>
</evidence>
<reference evidence="2 3" key="4">
    <citation type="journal article" date="2011" name="BMC Genomics">
        <title>RNA-Seq improves annotation of protein-coding genes in the cucumber genome.</title>
        <authorList>
            <person name="Li Z."/>
            <person name="Zhang Z."/>
            <person name="Yan P."/>
            <person name="Huang S."/>
            <person name="Fei Z."/>
            <person name="Lin K."/>
        </authorList>
    </citation>
    <scope>NUCLEOTIDE SEQUENCE [LARGE SCALE GENOMIC DNA]</scope>
    <source>
        <strain evidence="3">cv. 9930</strain>
    </source>
</reference>
<dbReference type="Gramene" id="KGN50131">
    <property type="protein sequence ID" value="KGN50131"/>
    <property type="gene ID" value="Csa_5G155420"/>
</dbReference>
<name>A0A0A0KQY0_CUCSA</name>
<dbReference type="AlphaFoldDB" id="A0A0A0KQY0"/>
<gene>
    <name evidence="2" type="ORF">Csa_5G155420</name>
</gene>
<sequence>MAAHRLNLHLSVFIIGLLIVVGHVSAVTTSDQNKSIFYRRFGGMMFNKKVSGGDGGGHNDANVFGGSLHLVPNSPNPLHN</sequence>
<feature type="signal peptide" evidence="1">
    <location>
        <begin position="1"/>
        <end position="26"/>
    </location>
</feature>
<reference evidence="2 3" key="1">
    <citation type="journal article" date="2009" name="Nat. Genet.">
        <title>The genome of the cucumber, Cucumis sativus L.</title>
        <authorList>
            <person name="Huang S."/>
            <person name="Li R."/>
            <person name="Zhang Z."/>
            <person name="Li L."/>
            <person name="Gu X."/>
            <person name="Fan W."/>
            <person name="Lucas W.J."/>
            <person name="Wang X."/>
            <person name="Xie B."/>
            <person name="Ni P."/>
            <person name="Ren Y."/>
            <person name="Zhu H."/>
            <person name="Li J."/>
            <person name="Lin K."/>
            <person name="Jin W."/>
            <person name="Fei Z."/>
            <person name="Li G."/>
            <person name="Staub J."/>
            <person name="Kilian A."/>
            <person name="van der Vossen E.A."/>
            <person name="Wu Y."/>
            <person name="Guo J."/>
            <person name="He J."/>
            <person name="Jia Z."/>
            <person name="Ren Y."/>
            <person name="Tian G."/>
            <person name="Lu Y."/>
            <person name="Ruan J."/>
            <person name="Qian W."/>
            <person name="Wang M."/>
            <person name="Huang Q."/>
            <person name="Li B."/>
            <person name="Xuan Z."/>
            <person name="Cao J."/>
            <person name="Asan"/>
            <person name="Wu Z."/>
            <person name="Zhang J."/>
            <person name="Cai Q."/>
            <person name="Bai Y."/>
            <person name="Zhao B."/>
            <person name="Han Y."/>
            <person name="Li Y."/>
            <person name="Li X."/>
            <person name="Wang S."/>
            <person name="Shi Q."/>
            <person name="Liu S."/>
            <person name="Cho W.K."/>
            <person name="Kim J.Y."/>
            <person name="Xu Y."/>
            <person name="Heller-Uszynska K."/>
            <person name="Miao H."/>
            <person name="Cheng Z."/>
            <person name="Zhang S."/>
            <person name="Wu J."/>
            <person name="Yang Y."/>
            <person name="Kang H."/>
            <person name="Li M."/>
            <person name="Liang H."/>
            <person name="Ren X."/>
            <person name="Shi Z."/>
            <person name="Wen M."/>
            <person name="Jian M."/>
            <person name="Yang H."/>
            <person name="Zhang G."/>
            <person name="Yang Z."/>
            <person name="Chen R."/>
            <person name="Liu S."/>
            <person name="Li J."/>
            <person name="Ma L."/>
            <person name="Liu H."/>
            <person name="Zhou Y."/>
            <person name="Zhao J."/>
            <person name="Fang X."/>
            <person name="Li G."/>
            <person name="Fang L."/>
            <person name="Li Y."/>
            <person name="Liu D."/>
            <person name="Zheng H."/>
            <person name="Zhang Y."/>
            <person name="Qin N."/>
            <person name="Li Z."/>
            <person name="Yang G."/>
            <person name="Yang S."/>
            <person name="Bolund L."/>
            <person name="Kristiansen K."/>
            <person name="Zheng H."/>
            <person name="Li S."/>
            <person name="Zhang X."/>
            <person name="Yang H."/>
            <person name="Wang J."/>
            <person name="Sun R."/>
            <person name="Zhang B."/>
            <person name="Jiang S."/>
            <person name="Wang J."/>
            <person name="Du Y."/>
            <person name="Li S."/>
        </authorList>
    </citation>
    <scope>NUCLEOTIDE SEQUENCE [LARGE SCALE GENOMIC DNA]</scope>
    <source>
        <strain evidence="3">cv. 9930</strain>
    </source>
</reference>
<reference evidence="2 3" key="2">
    <citation type="journal article" date="2009" name="PLoS ONE">
        <title>An integrated genetic and cytogenetic map of the cucumber genome.</title>
        <authorList>
            <person name="Ren Y."/>
            <person name="Zhang Z."/>
            <person name="Liu J."/>
            <person name="Staub J.E."/>
            <person name="Han Y."/>
            <person name="Cheng Z."/>
            <person name="Li X."/>
            <person name="Lu J."/>
            <person name="Miao H."/>
            <person name="Kang H."/>
            <person name="Xie B."/>
            <person name="Gu X."/>
            <person name="Wang X."/>
            <person name="Du Y."/>
            <person name="Jin W."/>
            <person name="Huang S."/>
        </authorList>
    </citation>
    <scope>NUCLEOTIDE SEQUENCE [LARGE SCALE GENOMIC DNA]</scope>
    <source>
        <strain evidence="3">cv. 9930</strain>
    </source>
</reference>